<feature type="chain" id="PRO_5046694015" evidence="1">
    <location>
        <begin position="21"/>
        <end position="543"/>
    </location>
</feature>
<feature type="signal peptide" evidence="1">
    <location>
        <begin position="1"/>
        <end position="20"/>
    </location>
</feature>
<keyword evidence="3" id="KW-1185">Reference proteome</keyword>
<accession>A0ABM7VC46</accession>
<protein>
    <submittedName>
        <fullName evidence="2">Uncharacterized protein</fullName>
    </submittedName>
</protein>
<proteinExistence type="predicted"/>
<reference evidence="2 3" key="1">
    <citation type="submission" date="2021-12" db="EMBL/GenBank/DDBJ databases">
        <title>Genome sequencing of bacteria with rrn-lacking chromosome and rrn-plasmid.</title>
        <authorList>
            <person name="Anda M."/>
            <person name="Iwasaki W."/>
        </authorList>
    </citation>
    <scope>NUCLEOTIDE SEQUENCE [LARGE SCALE GENOMIC DNA]</scope>
    <source>
        <strain evidence="2 3">NBRC 101262</strain>
    </source>
</reference>
<sequence length="543" mass="63010">MKNLSYPLLLLVLLANFACNKSVNENIDSLNQDVFLTESYMSDLNRKEDGLLAMQMTVEEDRRDLYWSAEEYNALNAQITGGLSLVDSLKSSLRSLDASRMDAGLASLTTTIDALNETINEDLNFFKASSVDEILGKYESLYQPVMVIRIVNEYEHRFSQGDFIYENTIYDVDTEDYVREDFFDFDVKMPGVVWEKITSSEDMGDAQVGEIIRLRRFANDLEMYAATLPMKDYVALNEKGNALMEGMYQDEFSEGNWADFVDDLQQWRTYYDRAPNTTVHNYNEIKKAFQAKVTESKFSLQEINALSKVNAVVWNGGKADWINKYGLDYNDEIEVEGSITSYSKGKGDAYIAFYGNKFVEKHEINDYLSVEDLNYHFYYGFTYNINDAKEVVNDFDQSVNDFTTVSSDNLDDYHYSDIRDLIEDNAHVNGDLEFFTLRSENNEFVWKDHKETSEVLACYDLKIDFTNKKVSLVKDMFYFGEWSKEVLIDNQDIDAFEYSSSIRISDEQYIEVQPNYLFIKLSDQERFWLYDPQVLDDTNTDAI</sequence>
<gene>
    <name evidence="2" type="ORF">PEPS_07940</name>
</gene>
<organism evidence="2 3">
    <name type="scientific">Persicobacter psychrovividus</name>
    <dbReference type="NCBI Taxonomy" id="387638"/>
    <lineage>
        <taxon>Bacteria</taxon>
        <taxon>Pseudomonadati</taxon>
        <taxon>Bacteroidota</taxon>
        <taxon>Cytophagia</taxon>
        <taxon>Cytophagales</taxon>
        <taxon>Persicobacteraceae</taxon>
        <taxon>Persicobacter</taxon>
    </lineage>
</organism>
<evidence type="ECO:0000313" key="2">
    <source>
        <dbReference type="EMBL" id="BDC98513.1"/>
    </source>
</evidence>
<evidence type="ECO:0000313" key="3">
    <source>
        <dbReference type="Proteomes" id="UP001354989"/>
    </source>
</evidence>
<dbReference type="EMBL" id="AP025292">
    <property type="protein sequence ID" value="BDC98513.1"/>
    <property type="molecule type" value="Genomic_DNA"/>
</dbReference>
<evidence type="ECO:0000256" key="1">
    <source>
        <dbReference type="SAM" id="SignalP"/>
    </source>
</evidence>
<name>A0ABM7VC46_9BACT</name>
<keyword evidence="1" id="KW-0732">Signal</keyword>
<dbReference type="Proteomes" id="UP001354989">
    <property type="component" value="Chromosome"/>
</dbReference>